<dbReference type="EMBL" id="CP001802">
    <property type="protein sequence ID" value="ACY19619.1"/>
    <property type="molecule type" value="Genomic_DNA"/>
</dbReference>
<dbReference type="HOGENOM" id="CLU_000960_28_2_11"/>
<feature type="compositionally biased region" description="Low complexity" evidence="7">
    <location>
        <begin position="471"/>
        <end position="489"/>
    </location>
</feature>
<feature type="domain" description="Major facilitator superfamily (MFS) profile" evidence="9">
    <location>
        <begin position="19"/>
        <end position="464"/>
    </location>
</feature>
<organism evidence="10 11">
    <name type="scientific">Gordonia bronchialis (strain ATCC 25592 / DSM 43247 / BCRC 13721 / JCM 3198 / KCTC 3076 / NBRC 16047 / NCTC 10667)</name>
    <name type="common">Rhodococcus bronchialis</name>
    <dbReference type="NCBI Taxonomy" id="526226"/>
    <lineage>
        <taxon>Bacteria</taxon>
        <taxon>Bacillati</taxon>
        <taxon>Actinomycetota</taxon>
        <taxon>Actinomycetes</taxon>
        <taxon>Mycobacteriales</taxon>
        <taxon>Gordoniaceae</taxon>
        <taxon>Gordonia</taxon>
    </lineage>
</organism>
<dbReference type="Pfam" id="PF07690">
    <property type="entry name" value="MFS_1"/>
    <property type="match status" value="1"/>
</dbReference>
<sequence length="531" mass="53738">MTKLMERLDTSAPRRPGVVLVVLSLAAFMASLDVFIVNVAFDQIGRDFHGVGLPELSWVLNAYTIVYAALLVPAGRIADRYGRKGAFLAGLALFTVASAACALAQGIWWLVAFRVIQAVGAAILTPASLGLVVSTMPVAVRARSVRIWAATGALAAALGPAVGGLLVEASWRWVFLVNVPVGIAALIAGALVLTTSADESGTPLPDLLGAGLLAVAIGALTLGLVEGPDWGWSDGRVVGAWILAVVAFAGFVVSSGRHRVPVIDPALHRVRSFAFANVTAVLFGVPFAGALLANILWLQQVWGYSAIKTGFAVSVGPLMVPIFAAVAHRLSARIPVGAIVAGGCALFGLGGVLIAASVGAEPDYAAEILPGWLIGGVGVGLALPSILSAATADLPAHQSATGSAIVNMSRQVGLVLGVSVLVAILGTPVGFENAHSAFQHAWWVLGAVAAAAAVAALGMTPPSRESGVGYPPATAAARTAPDAPVRAAASTPENLSGHVAAQGNTTRIGHTPGAAASADRADSSDIRGCGR</sequence>
<dbReference type="Proteomes" id="UP000001219">
    <property type="component" value="Chromosome"/>
</dbReference>
<feature type="transmembrane region" description="Helical" evidence="8">
    <location>
        <begin position="115"/>
        <end position="140"/>
    </location>
</feature>
<feature type="transmembrane region" description="Helical" evidence="8">
    <location>
        <begin position="309"/>
        <end position="327"/>
    </location>
</feature>
<keyword evidence="2" id="KW-0813">Transport</keyword>
<evidence type="ECO:0000313" key="11">
    <source>
        <dbReference type="Proteomes" id="UP000001219"/>
    </source>
</evidence>
<dbReference type="CDD" id="cd17321">
    <property type="entry name" value="MFS_MMR_MDR_like"/>
    <property type="match status" value="1"/>
</dbReference>
<evidence type="ECO:0000256" key="5">
    <source>
        <dbReference type="ARBA" id="ARBA00022989"/>
    </source>
</evidence>
<feature type="transmembrane region" description="Helical" evidence="8">
    <location>
        <begin position="147"/>
        <end position="167"/>
    </location>
</feature>
<dbReference type="AlphaFoldDB" id="D0LC95"/>
<dbReference type="STRING" id="526226.Gbro_0275"/>
<dbReference type="InterPro" id="IPR005829">
    <property type="entry name" value="Sugar_transporter_CS"/>
</dbReference>
<feature type="transmembrane region" description="Helical" evidence="8">
    <location>
        <begin position="56"/>
        <end position="74"/>
    </location>
</feature>
<evidence type="ECO:0000256" key="2">
    <source>
        <dbReference type="ARBA" id="ARBA00022448"/>
    </source>
</evidence>
<proteinExistence type="predicted"/>
<evidence type="ECO:0000256" key="3">
    <source>
        <dbReference type="ARBA" id="ARBA00022475"/>
    </source>
</evidence>
<name>D0LC95_GORB4</name>
<dbReference type="PANTHER" id="PTHR42718:SF48">
    <property type="entry name" value="CONSERVED TWO-DOMAIN MEMBRANE PROTEIN-RELATED"/>
    <property type="match status" value="1"/>
</dbReference>
<dbReference type="GO" id="GO:0005886">
    <property type="term" value="C:plasma membrane"/>
    <property type="evidence" value="ECO:0007669"/>
    <property type="project" value="UniProtKB-SubCell"/>
</dbReference>
<evidence type="ECO:0000256" key="4">
    <source>
        <dbReference type="ARBA" id="ARBA00022692"/>
    </source>
</evidence>
<feature type="transmembrane region" description="Helical" evidence="8">
    <location>
        <begin position="86"/>
        <end position="109"/>
    </location>
</feature>
<dbReference type="Gene3D" id="1.20.1250.20">
    <property type="entry name" value="MFS general substrate transporter like domains"/>
    <property type="match status" value="1"/>
</dbReference>
<accession>D0LC95</accession>
<dbReference type="GO" id="GO:0022857">
    <property type="term" value="F:transmembrane transporter activity"/>
    <property type="evidence" value="ECO:0007669"/>
    <property type="project" value="InterPro"/>
</dbReference>
<dbReference type="eggNOG" id="COG2814">
    <property type="taxonomic scope" value="Bacteria"/>
</dbReference>
<feature type="transmembrane region" description="Helical" evidence="8">
    <location>
        <begin position="20"/>
        <end position="41"/>
    </location>
</feature>
<dbReference type="PROSITE" id="PS00216">
    <property type="entry name" value="SUGAR_TRANSPORT_1"/>
    <property type="match status" value="1"/>
</dbReference>
<dbReference type="InterPro" id="IPR004638">
    <property type="entry name" value="EmrB-like"/>
</dbReference>
<keyword evidence="5 8" id="KW-1133">Transmembrane helix</keyword>
<evidence type="ECO:0000256" key="7">
    <source>
        <dbReference type="SAM" id="MobiDB-lite"/>
    </source>
</evidence>
<dbReference type="InterPro" id="IPR011701">
    <property type="entry name" value="MFS"/>
</dbReference>
<dbReference type="KEGG" id="gbr:Gbro_0275"/>
<feature type="region of interest" description="Disordered" evidence="7">
    <location>
        <begin position="463"/>
        <end position="531"/>
    </location>
</feature>
<feature type="transmembrane region" description="Helical" evidence="8">
    <location>
        <begin position="173"/>
        <end position="195"/>
    </location>
</feature>
<reference evidence="11" key="1">
    <citation type="submission" date="2009-10" db="EMBL/GenBank/DDBJ databases">
        <title>The complete chromosome of Gordonia bronchialis DSM 43247.</title>
        <authorList>
            <consortium name="US DOE Joint Genome Institute (JGI-PGF)"/>
            <person name="Lucas S."/>
            <person name="Copeland A."/>
            <person name="Lapidus A."/>
            <person name="Glavina del Rio T."/>
            <person name="Dalin E."/>
            <person name="Tice H."/>
            <person name="Bruce D."/>
            <person name="Goodwin L."/>
            <person name="Pitluck S."/>
            <person name="Kyrpides N."/>
            <person name="Mavromatis K."/>
            <person name="Ivanova N."/>
            <person name="Ovchinnikova G."/>
            <person name="Saunders E."/>
            <person name="Brettin T."/>
            <person name="Detter J.C."/>
            <person name="Han C."/>
            <person name="Larimer F."/>
            <person name="Land M."/>
            <person name="Hauser L."/>
            <person name="Markowitz V."/>
            <person name="Cheng J.-F."/>
            <person name="Hugenholtz P."/>
            <person name="Woyke T."/>
            <person name="Wu D."/>
            <person name="Jando M."/>
            <person name="Schneider S."/>
            <person name="Goeker M."/>
            <person name="Klenk H.-P."/>
            <person name="Eisen J.A."/>
        </authorList>
    </citation>
    <scope>NUCLEOTIDE SEQUENCE [LARGE SCALE GENOMIC DNA]</scope>
    <source>
        <strain evidence="11">ATCC 25592 / DSM 43247 / BCRC 13721 / JCM 3198 / KCTC 3076 / NBRC 16047 / NCTC 10667</strain>
    </source>
</reference>
<evidence type="ECO:0000256" key="6">
    <source>
        <dbReference type="ARBA" id="ARBA00023136"/>
    </source>
</evidence>
<feature type="transmembrane region" description="Helical" evidence="8">
    <location>
        <begin position="274"/>
        <end position="297"/>
    </location>
</feature>
<dbReference type="InterPro" id="IPR020846">
    <property type="entry name" value="MFS_dom"/>
</dbReference>
<protein>
    <submittedName>
        <fullName evidence="10">Drug resistance transporter, EmrB/QacA subfamily</fullName>
    </submittedName>
</protein>
<feature type="transmembrane region" description="Helical" evidence="8">
    <location>
        <begin position="339"/>
        <end position="360"/>
    </location>
</feature>
<dbReference type="PANTHER" id="PTHR42718">
    <property type="entry name" value="MAJOR FACILITATOR SUPERFAMILY MULTIDRUG TRANSPORTER MFSC"/>
    <property type="match status" value="1"/>
</dbReference>
<dbReference type="SUPFAM" id="SSF103473">
    <property type="entry name" value="MFS general substrate transporter"/>
    <property type="match status" value="1"/>
</dbReference>
<dbReference type="Gene3D" id="1.20.1720.10">
    <property type="entry name" value="Multidrug resistance protein D"/>
    <property type="match status" value="1"/>
</dbReference>
<dbReference type="PROSITE" id="PS50850">
    <property type="entry name" value="MFS"/>
    <property type="match status" value="1"/>
</dbReference>
<feature type="transmembrane region" description="Helical" evidence="8">
    <location>
        <begin position="237"/>
        <end position="253"/>
    </location>
</feature>
<feature type="transmembrane region" description="Helical" evidence="8">
    <location>
        <begin position="372"/>
        <end position="392"/>
    </location>
</feature>
<dbReference type="InterPro" id="IPR036259">
    <property type="entry name" value="MFS_trans_sf"/>
</dbReference>
<comment type="subcellular location">
    <subcellularLocation>
        <location evidence="1">Cell membrane</location>
        <topology evidence="1">Multi-pass membrane protein</topology>
    </subcellularLocation>
</comment>
<keyword evidence="11" id="KW-1185">Reference proteome</keyword>
<keyword evidence="3" id="KW-1003">Cell membrane</keyword>
<evidence type="ECO:0000256" key="8">
    <source>
        <dbReference type="SAM" id="Phobius"/>
    </source>
</evidence>
<gene>
    <name evidence="10" type="ordered locus">Gbro_0275</name>
</gene>
<dbReference type="NCBIfam" id="TIGR00711">
    <property type="entry name" value="efflux_EmrB"/>
    <property type="match status" value="1"/>
</dbReference>
<feature type="transmembrane region" description="Helical" evidence="8">
    <location>
        <begin position="412"/>
        <end position="431"/>
    </location>
</feature>
<keyword evidence="6 8" id="KW-0472">Membrane</keyword>
<reference evidence="10 11" key="2">
    <citation type="journal article" date="2010" name="Stand. Genomic Sci.">
        <title>Complete genome sequence of Gordonia bronchialis type strain (3410).</title>
        <authorList>
            <person name="Ivanova N."/>
            <person name="Sikorski J."/>
            <person name="Jando M."/>
            <person name="Lapidus A."/>
            <person name="Nolan M."/>
            <person name="Lucas S."/>
            <person name="Del Rio T.G."/>
            <person name="Tice H."/>
            <person name="Copeland A."/>
            <person name="Cheng J.F."/>
            <person name="Chen F."/>
            <person name="Bruce D."/>
            <person name="Goodwin L."/>
            <person name="Pitluck S."/>
            <person name="Mavromatis K."/>
            <person name="Ovchinnikova G."/>
            <person name="Pati A."/>
            <person name="Chen A."/>
            <person name="Palaniappan K."/>
            <person name="Land M."/>
            <person name="Hauser L."/>
            <person name="Chang Y.J."/>
            <person name="Jeffries C.D."/>
            <person name="Chain P."/>
            <person name="Saunders E."/>
            <person name="Han C."/>
            <person name="Detter J.C."/>
            <person name="Brettin T."/>
            <person name="Rohde M."/>
            <person name="Goker M."/>
            <person name="Bristow J."/>
            <person name="Eisen J.A."/>
            <person name="Markowitz V."/>
            <person name="Hugenholtz P."/>
            <person name="Klenk H.P."/>
            <person name="Kyrpides N.C."/>
        </authorList>
    </citation>
    <scope>NUCLEOTIDE SEQUENCE [LARGE SCALE GENOMIC DNA]</scope>
    <source>
        <strain evidence="11">ATCC 25592 / DSM 43247 / BCRC 13721 / JCM 3198 / KCTC 3076 / NBRC 16047 / NCTC 10667</strain>
    </source>
</reference>
<evidence type="ECO:0000256" key="1">
    <source>
        <dbReference type="ARBA" id="ARBA00004651"/>
    </source>
</evidence>
<feature type="transmembrane region" description="Helical" evidence="8">
    <location>
        <begin position="437"/>
        <end position="457"/>
    </location>
</feature>
<evidence type="ECO:0000259" key="9">
    <source>
        <dbReference type="PROSITE" id="PS50850"/>
    </source>
</evidence>
<keyword evidence="4 8" id="KW-0812">Transmembrane</keyword>
<evidence type="ECO:0000313" key="10">
    <source>
        <dbReference type="EMBL" id="ACY19619.1"/>
    </source>
</evidence>
<feature type="transmembrane region" description="Helical" evidence="8">
    <location>
        <begin position="207"/>
        <end position="225"/>
    </location>
</feature>